<accession>H0HWX3</accession>
<feature type="non-terminal residue" evidence="1">
    <location>
        <position position="1"/>
    </location>
</feature>
<name>H0HWX3_9HYPH</name>
<dbReference type="EMBL" id="AHAM01000192">
    <property type="protein sequence ID" value="EHK54768.1"/>
    <property type="molecule type" value="Genomic_DNA"/>
</dbReference>
<dbReference type="AlphaFoldDB" id="H0HWX3"/>
<keyword evidence="2" id="KW-1185">Reference proteome</keyword>
<protein>
    <submittedName>
        <fullName evidence="1">Uncharacterized protein</fullName>
    </submittedName>
</protein>
<gene>
    <name evidence="1" type="ORF">MAXJ12_23452</name>
</gene>
<evidence type="ECO:0000313" key="2">
    <source>
        <dbReference type="Proteomes" id="UP000003250"/>
    </source>
</evidence>
<evidence type="ECO:0000313" key="1">
    <source>
        <dbReference type="EMBL" id="EHK54768.1"/>
    </source>
</evidence>
<reference evidence="1 2" key="1">
    <citation type="journal article" date="2012" name="J. Bacteriol.">
        <title>Draft Genome Sequence of Mesorhizobium alhagi CCNWXJ12-2T, a Novel Salt-Resistant Species Isolated from the Desert of Northwestern China.</title>
        <authorList>
            <person name="Zhou M."/>
            <person name="Chen W."/>
            <person name="Chen H."/>
            <person name="Wei G."/>
        </authorList>
    </citation>
    <scope>NUCLEOTIDE SEQUENCE [LARGE SCALE GENOMIC DNA]</scope>
    <source>
        <strain evidence="1 2">CCNWXJ12-2</strain>
    </source>
</reference>
<proteinExistence type="predicted"/>
<organism evidence="1 2">
    <name type="scientific">Mesorhizobium alhagi CCNWXJ12-2</name>
    <dbReference type="NCBI Taxonomy" id="1107882"/>
    <lineage>
        <taxon>Bacteria</taxon>
        <taxon>Pseudomonadati</taxon>
        <taxon>Pseudomonadota</taxon>
        <taxon>Alphaproteobacteria</taxon>
        <taxon>Hyphomicrobiales</taxon>
        <taxon>Phyllobacteriaceae</taxon>
        <taxon>Allomesorhizobium</taxon>
    </lineage>
</organism>
<dbReference type="Proteomes" id="UP000003250">
    <property type="component" value="Unassembled WGS sequence"/>
</dbReference>
<sequence>IVNDSRFKVCIRWSGAGAVQFRRCFHEPADFRLE</sequence>